<dbReference type="AlphaFoldDB" id="A0A7C3SNC7"/>
<dbReference type="Pfam" id="PF07510">
    <property type="entry name" value="GmrSD_C"/>
    <property type="match status" value="1"/>
</dbReference>
<evidence type="ECO:0000313" key="3">
    <source>
        <dbReference type="EMBL" id="HGB31160.1"/>
    </source>
</evidence>
<evidence type="ECO:0000259" key="1">
    <source>
        <dbReference type="Pfam" id="PF03235"/>
    </source>
</evidence>
<evidence type="ECO:0000259" key="2">
    <source>
        <dbReference type="Pfam" id="PF07510"/>
    </source>
</evidence>
<name>A0A7C3SNC7_9BACT</name>
<feature type="domain" description="GmrSD restriction endonucleases C-terminal" evidence="2">
    <location>
        <begin position="431"/>
        <end position="562"/>
    </location>
</feature>
<proteinExistence type="predicted"/>
<dbReference type="Pfam" id="PF03235">
    <property type="entry name" value="GmrSD_N"/>
    <property type="match status" value="1"/>
</dbReference>
<feature type="domain" description="GmrSD restriction endonucleases N-terminal" evidence="1">
    <location>
        <begin position="11"/>
        <end position="234"/>
    </location>
</feature>
<protein>
    <submittedName>
        <fullName evidence="3">DUF262 domain-containing protein</fullName>
    </submittedName>
</protein>
<comment type="caution">
    <text evidence="3">The sequence shown here is derived from an EMBL/GenBank/DDBJ whole genome shotgun (WGS) entry which is preliminary data.</text>
</comment>
<dbReference type="InterPro" id="IPR004919">
    <property type="entry name" value="GmrSD_N"/>
</dbReference>
<dbReference type="PANTHER" id="PTHR35149">
    <property type="entry name" value="SLL5132 PROTEIN"/>
    <property type="match status" value="1"/>
</dbReference>
<dbReference type="EMBL" id="DTGA01000105">
    <property type="protein sequence ID" value="HGB31160.1"/>
    <property type="molecule type" value="Genomic_DNA"/>
</dbReference>
<dbReference type="PANTHER" id="PTHR35149:SF1">
    <property type="entry name" value="DUF5655 DOMAIN-CONTAINING PROTEIN"/>
    <property type="match status" value="1"/>
</dbReference>
<sequence length="571" mass="68409">MAEINTEKKKIGEIFGDNFLFKIPNFQRPFSWRKDNFSELFEDIYAASDENQEEYFLGSIILQREGESRTYSIIDGQQRLTSIAILLAVMRDKTKDENLRQSIQESLYETGDKFKRIPLSFRIKMWKDLSDYKKYIYEMSKTNLYVEEFESGKIKYTDKKDPRYSLYVEIKTFSEEYAEKFTGNPGSEGKFVEYLFNNVYLVNIWTRELPYAIKLFNVLNTRGLPLTTADILKAVNLAAIDEDKRAKYAEIWRESEDDIGREELEKFIEFILTMKLKRKTIYSVYDEYNNYIFGKYFKKGEEFINYLKKIADIYEHYVRNPINIDDENKYRSLINLMVNYIPFDDWVPPLIYFYEKYGDYYQSKLMNSFLTNFLYVLERRTVIDWVFGLTFTKRLLSLIGVVNIIDENEDPEKVIEAIKNGLYKENLKIAFKEKVNGIDFYNESFAKYPLLMIDLEYVDKSNFGGYKEPITIERILPQNPPENSKWIEKFSEEEMQEWKNKIAILFCSGEKRIFSSNYEFEMKKQIYFYKNGKSPFVITQELEKYDDWNMDTLRERRERLVNKLVSIYFGD</sequence>
<organism evidence="3">
    <name type="scientific">Dictyoglomus turgidum</name>
    <dbReference type="NCBI Taxonomy" id="513050"/>
    <lineage>
        <taxon>Bacteria</taxon>
        <taxon>Pseudomonadati</taxon>
        <taxon>Dictyoglomota</taxon>
        <taxon>Dictyoglomia</taxon>
        <taxon>Dictyoglomales</taxon>
        <taxon>Dictyoglomaceae</taxon>
        <taxon>Dictyoglomus</taxon>
    </lineage>
</organism>
<reference evidence="3" key="1">
    <citation type="journal article" date="2020" name="mSystems">
        <title>Genome- and Community-Level Interaction Insights into Carbon Utilization and Element Cycling Functions of Hydrothermarchaeota in Hydrothermal Sediment.</title>
        <authorList>
            <person name="Zhou Z."/>
            <person name="Liu Y."/>
            <person name="Xu W."/>
            <person name="Pan J."/>
            <person name="Luo Z.H."/>
            <person name="Li M."/>
        </authorList>
    </citation>
    <scope>NUCLEOTIDE SEQUENCE [LARGE SCALE GENOMIC DNA]</scope>
    <source>
        <strain evidence="3">SpSt-751</strain>
    </source>
</reference>
<accession>A0A7C3SNC7</accession>
<dbReference type="InterPro" id="IPR011089">
    <property type="entry name" value="GmrSD_C"/>
</dbReference>
<gene>
    <name evidence="3" type="ORF">ENV35_04715</name>
</gene>